<accession>A0A0L8V9A5</accession>
<feature type="transmembrane region" description="Helical" evidence="6">
    <location>
        <begin position="70"/>
        <end position="90"/>
    </location>
</feature>
<keyword evidence="5 6" id="KW-0472">Membrane</keyword>
<comment type="caution">
    <text evidence="7">The sequence shown here is derived from an EMBL/GenBank/DDBJ whole genome shotgun (WGS) entry which is preliminary data.</text>
</comment>
<keyword evidence="3 6" id="KW-0812">Transmembrane</keyword>
<dbReference type="PANTHER" id="PTHR43461:SF1">
    <property type="entry name" value="TRANSMEMBRANE PROTEIN 256"/>
    <property type="match status" value="1"/>
</dbReference>
<evidence type="ECO:0000256" key="3">
    <source>
        <dbReference type="ARBA" id="ARBA00022692"/>
    </source>
</evidence>
<dbReference type="PATRIC" id="fig|1409788.3.peg.2219"/>
<name>A0A0L8V9A5_9BACT</name>
<dbReference type="AlphaFoldDB" id="A0A0L8V9A5"/>
<dbReference type="PANTHER" id="PTHR43461">
    <property type="entry name" value="TRANSMEMBRANE PROTEIN 256"/>
    <property type="match status" value="1"/>
</dbReference>
<evidence type="ECO:0000256" key="4">
    <source>
        <dbReference type="ARBA" id="ARBA00022989"/>
    </source>
</evidence>
<evidence type="ECO:0000313" key="8">
    <source>
        <dbReference type="Proteomes" id="UP000036958"/>
    </source>
</evidence>
<comment type="similarity">
    <text evidence="2">Belongs to the UPF0382 family.</text>
</comment>
<organism evidence="7 8">
    <name type="scientific">Sunxiuqinia dokdonensis</name>
    <dbReference type="NCBI Taxonomy" id="1409788"/>
    <lineage>
        <taxon>Bacteria</taxon>
        <taxon>Pseudomonadati</taxon>
        <taxon>Bacteroidota</taxon>
        <taxon>Bacteroidia</taxon>
        <taxon>Marinilabiliales</taxon>
        <taxon>Prolixibacteraceae</taxon>
        <taxon>Sunxiuqinia</taxon>
    </lineage>
</organism>
<dbReference type="Pfam" id="PF04241">
    <property type="entry name" value="DUF423"/>
    <property type="match status" value="1"/>
</dbReference>
<keyword evidence="4 6" id="KW-1133">Transmembrane helix</keyword>
<feature type="transmembrane region" description="Helical" evidence="6">
    <location>
        <begin position="96"/>
        <end position="120"/>
    </location>
</feature>
<sequence>MSKTILLTAAALLALAVMLGAFGAHGLKAKLSDDLMQVYKTGVEYHFYHALGLLLIGVLSIHMPSSLISWSAICLTAGIVIFSGSLYVLSVTGIKWLGAITPLGGLSFIAGWILLFVAMWKKLPVS</sequence>
<protein>
    <submittedName>
        <fullName evidence="7">Membrane protein</fullName>
    </submittedName>
</protein>
<dbReference type="OrthoDB" id="9802121at2"/>
<feature type="transmembrane region" description="Helical" evidence="6">
    <location>
        <begin position="47"/>
        <end position="63"/>
    </location>
</feature>
<comment type="subcellular location">
    <subcellularLocation>
        <location evidence="1">Membrane</location>
        <topology evidence="1">Multi-pass membrane protein</topology>
    </subcellularLocation>
</comment>
<evidence type="ECO:0000313" key="7">
    <source>
        <dbReference type="EMBL" id="KOH45024.1"/>
    </source>
</evidence>
<dbReference type="Proteomes" id="UP000036958">
    <property type="component" value="Unassembled WGS sequence"/>
</dbReference>
<keyword evidence="8" id="KW-1185">Reference proteome</keyword>
<evidence type="ECO:0000256" key="5">
    <source>
        <dbReference type="ARBA" id="ARBA00023136"/>
    </source>
</evidence>
<gene>
    <name evidence="7" type="ORF">NC99_21490</name>
</gene>
<dbReference type="InterPro" id="IPR006696">
    <property type="entry name" value="DUF423"/>
</dbReference>
<evidence type="ECO:0000256" key="2">
    <source>
        <dbReference type="ARBA" id="ARBA00009694"/>
    </source>
</evidence>
<reference evidence="8" key="1">
    <citation type="submission" date="2015-07" db="EMBL/GenBank/DDBJ databases">
        <title>Genome sequencing of Sunxiuqinia dokdonensis strain SK.</title>
        <authorList>
            <person name="Ahn S."/>
            <person name="Kim B.-C."/>
        </authorList>
    </citation>
    <scope>NUCLEOTIDE SEQUENCE [LARGE SCALE GENOMIC DNA]</scope>
    <source>
        <strain evidence="8">SK</strain>
    </source>
</reference>
<evidence type="ECO:0000256" key="6">
    <source>
        <dbReference type="SAM" id="Phobius"/>
    </source>
</evidence>
<dbReference type="GO" id="GO:0005886">
    <property type="term" value="C:plasma membrane"/>
    <property type="evidence" value="ECO:0007669"/>
    <property type="project" value="TreeGrafter"/>
</dbReference>
<evidence type="ECO:0000256" key="1">
    <source>
        <dbReference type="ARBA" id="ARBA00004141"/>
    </source>
</evidence>
<dbReference type="EMBL" id="LGIA01000149">
    <property type="protein sequence ID" value="KOH45024.1"/>
    <property type="molecule type" value="Genomic_DNA"/>
</dbReference>
<proteinExistence type="inferred from homology"/>
<dbReference type="RefSeq" id="WP_053183067.1">
    <property type="nucleotide sequence ID" value="NZ_LGIA01000149.1"/>
</dbReference>